<proteinExistence type="predicted"/>
<evidence type="ECO:0000313" key="1">
    <source>
        <dbReference type="EMBL" id="QBZ53504.1"/>
    </source>
</evidence>
<protein>
    <submittedName>
        <fullName evidence="1">Uncharacterized protein</fullName>
    </submittedName>
</protein>
<organism evidence="1 2">
    <name type="scientific">Pyricularia oryzae</name>
    <name type="common">Rice blast fungus</name>
    <name type="synonym">Magnaporthe oryzae</name>
    <dbReference type="NCBI Taxonomy" id="318829"/>
    <lineage>
        <taxon>Eukaryota</taxon>
        <taxon>Fungi</taxon>
        <taxon>Dikarya</taxon>
        <taxon>Ascomycota</taxon>
        <taxon>Pezizomycotina</taxon>
        <taxon>Sordariomycetes</taxon>
        <taxon>Sordariomycetidae</taxon>
        <taxon>Magnaporthales</taxon>
        <taxon>Pyriculariaceae</taxon>
        <taxon>Pyricularia</taxon>
    </lineage>
</organism>
<dbReference type="Proteomes" id="UP000294847">
    <property type="component" value="Chromosome 1"/>
</dbReference>
<accession>A0A4P7N143</accession>
<evidence type="ECO:0000313" key="2">
    <source>
        <dbReference type="Proteomes" id="UP000294847"/>
    </source>
</evidence>
<dbReference type="AlphaFoldDB" id="A0A4P7N143"/>
<reference evidence="1 2" key="1">
    <citation type="journal article" date="2019" name="Mol. Biol. Evol.">
        <title>Blast fungal genomes show frequent chromosomal changes, gene gains and losses, and effector gene turnover.</title>
        <authorList>
            <person name="Gomez Luciano L.B."/>
            <person name="Jason Tsai I."/>
            <person name="Chuma I."/>
            <person name="Tosa Y."/>
            <person name="Chen Y.H."/>
            <person name="Li J.Y."/>
            <person name="Li M.Y."/>
            <person name="Jade Lu M.Y."/>
            <person name="Nakayashiki H."/>
            <person name="Li W.H."/>
        </authorList>
    </citation>
    <scope>NUCLEOTIDE SEQUENCE [LARGE SCALE GENOMIC DNA]</scope>
    <source>
        <strain evidence="1">MZ5-1-6</strain>
    </source>
</reference>
<name>A0A4P7N143_PYROR</name>
<dbReference type="EMBL" id="CP034204">
    <property type="protein sequence ID" value="QBZ53504.1"/>
    <property type="molecule type" value="Genomic_DNA"/>
</dbReference>
<sequence length="66" mass="7335">MGNAGTDAGRDNNDEKIINGLIFVICPLEAAFSFIHPNLTVFTTVYRPVNGSQFSKYRWLGSNNKN</sequence>
<gene>
    <name evidence="1" type="ORF">PoMZ_09188</name>
</gene>